<dbReference type="Gramene" id="OMO74796">
    <property type="protein sequence ID" value="OMO74796"/>
    <property type="gene ID" value="CCACVL1_16463"/>
</dbReference>
<dbReference type="AlphaFoldDB" id="A0A1R3HWQ8"/>
<name>A0A1R3HWQ8_COCAP</name>
<gene>
    <name evidence="1" type="ORF">CCACVL1_16463</name>
</gene>
<organism evidence="1 2">
    <name type="scientific">Corchorus capsularis</name>
    <name type="common">Jute</name>
    <dbReference type="NCBI Taxonomy" id="210143"/>
    <lineage>
        <taxon>Eukaryota</taxon>
        <taxon>Viridiplantae</taxon>
        <taxon>Streptophyta</taxon>
        <taxon>Embryophyta</taxon>
        <taxon>Tracheophyta</taxon>
        <taxon>Spermatophyta</taxon>
        <taxon>Magnoliopsida</taxon>
        <taxon>eudicotyledons</taxon>
        <taxon>Gunneridae</taxon>
        <taxon>Pentapetalae</taxon>
        <taxon>rosids</taxon>
        <taxon>malvids</taxon>
        <taxon>Malvales</taxon>
        <taxon>Malvaceae</taxon>
        <taxon>Grewioideae</taxon>
        <taxon>Apeibeae</taxon>
        <taxon>Corchorus</taxon>
    </lineage>
</organism>
<reference evidence="1 2" key="1">
    <citation type="submission" date="2013-09" db="EMBL/GenBank/DDBJ databases">
        <title>Corchorus capsularis genome sequencing.</title>
        <authorList>
            <person name="Alam M."/>
            <person name="Haque M.S."/>
            <person name="Islam M.S."/>
            <person name="Emdad E.M."/>
            <person name="Islam M.M."/>
            <person name="Ahmed B."/>
            <person name="Halim A."/>
            <person name="Hossen Q.M.M."/>
            <person name="Hossain M.Z."/>
            <person name="Ahmed R."/>
            <person name="Khan M.M."/>
            <person name="Islam R."/>
            <person name="Rashid M.M."/>
            <person name="Khan S.A."/>
            <person name="Rahman M.S."/>
            <person name="Alam M."/>
        </authorList>
    </citation>
    <scope>NUCLEOTIDE SEQUENCE [LARGE SCALE GENOMIC DNA]</scope>
    <source>
        <strain evidence="2">cv. CVL-1</strain>
        <tissue evidence="1">Whole seedling</tissue>
    </source>
</reference>
<keyword evidence="2" id="KW-1185">Reference proteome</keyword>
<comment type="caution">
    <text evidence="1">The sequence shown here is derived from an EMBL/GenBank/DDBJ whole genome shotgun (WGS) entry which is preliminary data.</text>
</comment>
<proteinExistence type="predicted"/>
<evidence type="ECO:0000313" key="2">
    <source>
        <dbReference type="Proteomes" id="UP000188268"/>
    </source>
</evidence>
<dbReference type="Proteomes" id="UP000188268">
    <property type="component" value="Unassembled WGS sequence"/>
</dbReference>
<evidence type="ECO:0000313" key="1">
    <source>
        <dbReference type="EMBL" id="OMO74796.1"/>
    </source>
</evidence>
<dbReference type="EMBL" id="AWWV01011064">
    <property type="protein sequence ID" value="OMO74796.1"/>
    <property type="molecule type" value="Genomic_DNA"/>
</dbReference>
<sequence>MDQKLGDQVDNLQILEKNNGNSHEIFDKALEQCLKFGMFNVSGVEIQDTEDSLSLLP</sequence>
<accession>A0A1R3HWQ8</accession>
<protein>
    <submittedName>
        <fullName evidence="1">Uncharacterized protein</fullName>
    </submittedName>
</protein>